<gene>
    <name evidence="2" type="ORF">GCM10010862_46510</name>
</gene>
<reference evidence="3" key="1">
    <citation type="journal article" date="2019" name="Int. J. Syst. Evol. Microbiol.">
        <title>The Global Catalogue of Microorganisms (GCM) 10K type strain sequencing project: providing services to taxonomists for standard genome sequencing and annotation.</title>
        <authorList>
            <consortium name="The Broad Institute Genomics Platform"/>
            <consortium name="The Broad Institute Genome Sequencing Center for Infectious Disease"/>
            <person name="Wu L."/>
            <person name="Ma J."/>
        </authorList>
    </citation>
    <scope>NUCLEOTIDE SEQUENCE [LARGE SCALE GENOMIC DNA]</scope>
    <source>
        <strain evidence="3">NBRC 112416</strain>
    </source>
</reference>
<sequence>MRLSRYACSLLMAAAALVPIETAAQTVSITRGIFEGQPYTLVYPSAMLASGGGANPLTINHPDAPLQCELAILPATADDWTPQGALEHFDEEAAAERWAQIFPGFAITGSSVVPYQNGDALLYEGLSDDSPMDIPITLVHTEAVDAGRGYVLDCIYATAEAANARPIVDFIIANFSTRSDAECCAGAQPAEPPAADPPQ</sequence>
<dbReference type="EMBL" id="BSNS01000024">
    <property type="protein sequence ID" value="GLQ57392.1"/>
    <property type="molecule type" value="Genomic_DNA"/>
</dbReference>
<comment type="caution">
    <text evidence="2">The sequence shown here is derived from an EMBL/GenBank/DDBJ whole genome shotgun (WGS) entry which is preliminary data.</text>
</comment>
<dbReference type="Proteomes" id="UP001156691">
    <property type="component" value="Unassembled WGS sequence"/>
</dbReference>
<keyword evidence="1" id="KW-0732">Signal</keyword>
<evidence type="ECO:0000256" key="1">
    <source>
        <dbReference type="SAM" id="SignalP"/>
    </source>
</evidence>
<accession>A0ABQ5WBA0</accession>
<keyword evidence="3" id="KW-1185">Reference proteome</keyword>
<feature type="signal peptide" evidence="1">
    <location>
        <begin position="1"/>
        <end position="23"/>
    </location>
</feature>
<proteinExistence type="predicted"/>
<evidence type="ECO:0000313" key="2">
    <source>
        <dbReference type="EMBL" id="GLQ57392.1"/>
    </source>
</evidence>
<protein>
    <submittedName>
        <fullName evidence="2">Uncharacterized protein</fullName>
    </submittedName>
</protein>
<evidence type="ECO:0000313" key="3">
    <source>
        <dbReference type="Proteomes" id="UP001156691"/>
    </source>
</evidence>
<feature type="chain" id="PRO_5045709927" evidence="1">
    <location>
        <begin position="24"/>
        <end position="199"/>
    </location>
</feature>
<dbReference type="RefSeq" id="WP_284342786.1">
    <property type="nucleotide sequence ID" value="NZ_BSNS01000024.1"/>
</dbReference>
<name>A0ABQ5WBA0_9HYPH</name>
<organism evidence="2 3">
    <name type="scientific">Devosia nitrariae</name>
    <dbReference type="NCBI Taxonomy" id="2071872"/>
    <lineage>
        <taxon>Bacteria</taxon>
        <taxon>Pseudomonadati</taxon>
        <taxon>Pseudomonadota</taxon>
        <taxon>Alphaproteobacteria</taxon>
        <taxon>Hyphomicrobiales</taxon>
        <taxon>Devosiaceae</taxon>
        <taxon>Devosia</taxon>
    </lineage>
</organism>